<proteinExistence type="predicted"/>
<evidence type="ECO:0000256" key="4">
    <source>
        <dbReference type="SAM" id="SignalP"/>
    </source>
</evidence>
<feature type="signal peptide" evidence="4">
    <location>
        <begin position="1"/>
        <end position="25"/>
    </location>
</feature>
<dbReference type="Pfam" id="PF00560">
    <property type="entry name" value="LRR_1"/>
    <property type="match status" value="2"/>
</dbReference>
<dbReference type="InterPro" id="IPR053211">
    <property type="entry name" value="DNA_repair-toleration"/>
</dbReference>
<feature type="chain" id="PRO_5042185131" description="Leucine-rich repeat-containing N-terminal plant-type domain-containing protein" evidence="4">
    <location>
        <begin position="26"/>
        <end position="219"/>
    </location>
</feature>
<dbReference type="InterPro" id="IPR001611">
    <property type="entry name" value="Leu-rich_rpt"/>
</dbReference>
<dbReference type="EMBL" id="JAUIZM010000001">
    <property type="protein sequence ID" value="KAK1405132.1"/>
    <property type="molecule type" value="Genomic_DNA"/>
</dbReference>
<dbReference type="InterPro" id="IPR032675">
    <property type="entry name" value="LRR_dom_sf"/>
</dbReference>
<sequence>MSKPQSLIILLVPSIFMLMLMQCFSCPAYQKQSLLQFKSSVFSIFNSSNSSSETSFFGLESWNFISDCCKWDGVVFSSRSRAITTLYLSSLLLMPTQDPMVPVLVDSRVLDPVFRIRSLMLLDVSSNGIQGEISGKGLKNLTKLVHLDMRHNSFNGSIPAELFHLRFLQFFDLSINSLEGGLSSEVGKLENLRTLNLDGNLLGGSIPEHIVLEMNTTRN</sequence>
<evidence type="ECO:0000313" key="7">
    <source>
        <dbReference type="Proteomes" id="UP001237642"/>
    </source>
</evidence>
<evidence type="ECO:0000256" key="2">
    <source>
        <dbReference type="ARBA" id="ARBA00022729"/>
    </source>
</evidence>
<dbReference type="Gene3D" id="3.80.10.10">
    <property type="entry name" value="Ribonuclease Inhibitor"/>
    <property type="match status" value="1"/>
</dbReference>
<dbReference type="Pfam" id="PF08263">
    <property type="entry name" value="LRRNT_2"/>
    <property type="match status" value="1"/>
</dbReference>
<keyword evidence="7" id="KW-1185">Reference proteome</keyword>
<feature type="domain" description="Leucine-rich repeat-containing N-terminal plant-type" evidence="5">
    <location>
        <begin position="29"/>
        <end position="74"/>
    </location>
</feature>
<dbReference type="PANTHER" id="PTHR48060">
    <property type="entry name" value="DNA DAMAGE-REPAIR/TOLERATION PROTEIN DRT100"/>
    <property type="match status" value="1"/>
</dbReference>
<reference evidence="6" key="2">
    <citation type="submission" date="2023-05" db="EMBL/GenBank/DDBJ databases">
        <authorList>
            <person name="Schelkunov M.I."/>
        </authorList>
    </citation>
    <scope>NUCLEOTIDE SEQUENCE</scope>
    <source>
        <strain evidence="6">Hsosn_3</strain>
        <tissue evidence="6">Leaf</tissue>
    </source>
</reference>
<organism evidence="6 7">
    <name type="scientific">Heracleum sosnowskyi</name>
    <dbReference type="NCBI Taxonomy" id="360622"/>
    <lineage>
        <taxon>Eukaryota</taxon>
        <taxon>Viridiplantae</taxon>
        <taxon>Streptophyta</taxon>
        <taxon>Embryophyta</taxon>
        <taxon>Tracheophyta</taxon>
        <taxon>Spermatophyta</taxon>
        <taxon>Magnoliopsida</taxon>
        <taxon>eudicotyledons</taxon>
        <taxon>Gunneridae</taxon>
        <taxon>Pentapetalae</taxon>
        <taxon>asterids</taxon>
        <taxon>campanulids</taxon>
        <taxon>Apiales</taxon>
        <taxon>Apiaceae</taxon>
        <taxon>Apioideae</taxon>
        <taxon>apioid superclade</taxon>
        <taxon>Tordylieae</taxon>
        <taxon>Tordyliinae</taxon>
        <taxon>Heracleum</taxon>
    </lineage>
</organism>
<accession>A0AAD8JM98</accession>
<keyword evidence="2 4" id="KW-0732">Signal</keyword>
<dbReference type="FunFam" id="3.80.10.10:FF:000383">
    <property type="entry name" value="Leucine-rich repeat receptor protein kinase EMS1"/>
    <property type="match status" value="1"/>
</dbReference>
<dbReference type="AlphaFoldDB" id="A0AAD8JM98"/>
<gene>
    <name evidence="6" type="ORF">POM88_004737</name>
</gene>
<keyword evidence="3" id="KW-0677">Repeat</keyword>
<dbReference type="PANTHER" id="PTHR48060:SF21">
    <property type="entry name" value="L DOMAIN-LIKE PROTEIN"/>
    <property type="match status" value="1"/>
</dbReference>
<dbReference type="SUPFAM" id="SSF52058">
    <property type="entry name" value="L domain-like"/>
    <property type="match status" value="1"/>
</dbReference>
<evidence type="ECO:0000313" key="6">
    <source>
        <dbReference type="EMBL" id="KAK1405132.1"/>
    </source>
</evidence>
<keyword evidence="1" id="KW-0433">Leucine-rich repeat</keyword>
<protein>
    <recommendedName>
        <fullName evidence="5">Leucine-rich repeat-containing N-terminal plant-type domain-containing protein</fullName>
    </recommendedName>
</protein>
<evidence type="ECO:0000256" key="3">
    <source>
        <dbReference type="ARBA" id="ARBA00022737"/>
    </source>
</evidence>
<reference evidence="6" key="1">
    <citation type="submission" date="2023-02" db="EMBL/GenBank/DDBJ databases">
        <title>Genome of toxic invasive species Heracleum sosnowskyi carries increased number of genes despite the absence of recent whole-genome duplications.</title>
        <authorList>
            <person name="Schelkunov M."/>
            <person name="Shtratnikova V."/>
            <person name="Makarenko M."/>
            <person name="Klepikova A."/>
            <person name="Omelchenko D."/>
            <person name="Novikova G."/>
            <person name="Obukhova E."/>
            <person name="Bogdanov V."/>
            <person name="Penin A."/>
            <person name="Logacheva M."/>
        </authorList>
    </citation>
    <scope>NUCLEOTIDE SEQUENCE</scope>
    <source>
        <strain evidence="6">Hsosn_3</strain>
        <tissue evidence="6">Leaf</tissue>
    </source>
</reference>
<evidence type="ECO:0000256" key="1">
    <source>
        <dbReference type="ARBA" id="ARBA00022614"/>
    </source>
</evidence>
<evidence type="ECO:0000259" key="5">
    <source>
        <dbReference type="Pfam" id="PF08263"/>
    </source>
</evidence>
<name>A0AAD8JM98_9APIA</name>
<comment type="caution">
    <text evidence="6">The sequence shown here is derived from an EMBL/GenBank/DDBJ whole genome shotgun (WGS) entry which is preliminary data.</text>
</comment>
<dbReference type="InterPro" id="IPR013210">
    <property type="entry name" value="LRR_N_plant-typ"/>
</dbReference>
<dbReference type="Proteomes" id="UP001237642">
    <property type="component" value="Unassembled WGS sequence"/>
</dbReference>